<evidence type="ECO:0000313" key="1">
    <source>
        <dbReference type="EMBL" id="GBP90042.1"/>
    </source>
</evidence>
<dbReference type="EMBL" id="BGZK01002050">
    <property type="protein sequence ID" value="GBP90042.1"/>
    <property type="molecule type" value="Genomic_DNA"/>
</dbReference>
<sequence>MPHNEEGMNEFAIYQCVKVVVDRLPFAERRVGTAFCARAASLNARSSLIATRVTRLQQSHIRKFFTCLFVKLLTWLSRFEVNLYSAWTVL</sequence>
<name>A0A4C1ZRL2_EUMVA</name>
<keyword evidence="2" id="KW-1185">Reference proteome</keyword>
<accession>A0A4C1ZRL2</accession>
<comment type="caution">
    <text evidence="1">The sequence shown here is derived from an EMBL/GenBank/DDBJ whole genome shotgun (WGS) entry which is preliminary data.</text>
</comment>
<reference evidence="1 2" key="1">
    <citation type="journal article" date="2019" name="Commun. Biol.">
        <title>The bagworm genome reveals a unique fibroin gene that provides high tensile strength.</title>
        <authorList>
            <person name="Kono N."/>
            <person name="Nakamura H."/>
            <person name="Ohtoshi R."/>
            <person name="Tomita M."/>
            <person name="Numata K."/>
            <person name="Arakawa K."/>
        </authorList>
    </citation>
    <scope>NUCLEOTIDE SEQUENCE [LARGE SCALE GENOMIC DNA]</scope>
</reference>
<dbReference type="AlphaFoldDB" id="A0A4C1ZRL2"/>
<evidence type="ECO:0000313" key="2">
    <source>
        <dbReference type="Proteomes" id="UP000299102"/>
    </source>
</evidence>
<organism evidence="1 2">
    <name type="scientific">Eumeta variegata</name>
    <name type="common">Bagworm moth</name>
    <name type="synonym">Eumeta japonica</name>
    <dbReference type="NCBI Taxonomy" id="151549"/>
    <lineage>
        <taxon>Eukaryota</taxon>
        <taxon>Metazoa</taxon>
        <taxon>Ecdysozoa</taxon>
        <taxon>Arthropoda</taxon>
        <taxon>Hexapoda</taxon>
        <taxon>Insecta</taxon>
        <taxon>Pterygota</taxon>
        <taxon>Neoptera</taxon>
        <taxon>Endopterygota</taxon>
        <taxon>Lepidoptera</taxon>
        <taxon>Glossata</taxon>
        <taxon>Ditrysia</taxon>
        <taxon>Tineoidea</taxon>
        <taxon>Psychidae</taxon>
        <taxon>Oiketicinae</taxon>
        <taxon>Eumeta</taxon>
    </lineage>
</organism>
<dbReference type="Proteomes" id="UP000299102">
    <property type="component" value="Unassembled WGS sequence"/>
</dbReference>
<protein>
    <submittedName>
        <fullName evidence="1">Uncharacterized protein</fullName>
    </submittedName>
</protein>
<gene>
    <name evidence="1" type="ORF">EVAR_68383_1</name>
</gene>
<proteinExistence type="predicted"/>